<dbReference type="GeneID" id="93384828"/>
<dbReference type="PANTHER" id="PTHR33992">
    <property type="entry name" value="RIBONUCLEASE P PROTEIN COMPONENT"/>
    <property type="match status" value="1"/>
</dbReference>
<comment type="similarity">
    <text evidence="7">Belongs to the RnpA family.</text>
</comment>
<keyword evidence="2 7" id="KW-0819">tRNA processing</keyword>
<name>A0A0B4S022_9FIRM</name>
<dbReference type="AlphaFoldDB" id="A0A0B4S022"/>
<dbReference type="STRING" id="33033.NW74_00190"/>
<dbReference type="InterPro" id="IPR020539">
    <property type="entry name" value="RNase_P_CS"/>
</dbReference>
<evidence type="ECO:0000313" key="9">
    <source>
        <dbReference type="EMBL" id="AIZ35904.1"/>
    </source>
</evidence>
<dbReference type="GO" id="GO:0001682">
    <property type="term" value="P:tRNA 5'-leader removal"/>
    <property type="evidence" value="ECO:0007669"/>
    <property type="project" value="UniProtKB-UniRule"/>
</dbReference>
<comment type="catalytic activity">
    <reaction evidence="7">
        <text>Endonucleolytic cleavage of RNA, removing 5'-extranucleotides from tRNA precursor.</text>
        <dbReference type="EC" id="3.1.26.5"/>
    </reaction>
</comment>
<accession>A0A0B4S022</accession>
<dbReference type="NCBIfam" id="TIGR00188">
    <property type="entry name" value="rnpA"/>
    <property type="match status" value="1"/>
</dbReference>
<organism evidence="9 12">
    <name type="scientific">Parvimonas micra</name>
    <dbReference type="NCBI Taxonomy" id="33033"/>
    <lineage>
        <taxon>Bacteria</taxon>
        <taxon>Bacillati</taxon>
        <taxon>Bacillota</taxon>
        <taxon>Tissierellia</taxon>
        <taxon>Tissierellales</taxon>
        <taxon>Peptoniphilaceae</taxon>
        <taxon>Parvimonas</taxon>
    </lineage>
</organism>
<evidence type="ECO:0000256" key="1">
    <source>
        <dbReference type="ARBA" id="ARBA00002663"/>
    </source>
</evidence>
<dbReference type="GO" id="GO:0042781">
    <property type="term" value="F:3'-tRNA processing endoribonuclease activity"/>
    <property type="evidence" value="ECO:0007669"/>
    <property type="project" value="TreeGrafter"/>
</dbReference>
<dbReference type="Gene3D" id="3.30.230.10">
    <property type="match status" value="1"/>
</dbReference>
<evidence type="ECO:0000256" key="8">
    <source>
        <dbReference type="NCBIfam" id="TIGR00188"/>
    </source>
</evidence>
<dbReference type="Proteomes" id="UP000031386">
    <property type="component" value="Chromosome"/>
</dbReference>
<proteinExistence type="inferred from homology"/>
<evidence type="ECO:0000256" key="4">
    <source>
        <dbReference type="ARBA" id="ARBA00022759"/>
    </source>
</evidence>
<evidence type="ECO:0000313" key="10">
    <source>
        <dbReference type="EMBL" id="MCZ7408161.1"/>
    </source>
</evidence>
<dbReference type="InterPro" id="IPR020568">
    <property type="entry name" value="Ribosomal_Su5_D2-typ_SF"/>
</dbReference>
<evidence type="ECO:0000256" key="2">
    <source>
        <dbReference type="ARBA" id="ARBA00022694"/>
    </source>
</evidence>
<dbReference type="GO" id="GO:0030677">
    <property type="term" value="C:ribonuclease P complex"/>
    <property type="evidence" value="ECO:0007669"/>
    <property type="project" value="TreeGrafter"/>
</dbReference>
<dbReference type="EC" id="3.1.26.5" evidence="7 8"/>
<keyword evidence="6 7" id="KW-0694">RNA-binding</keyword>
<keyword evidence="12" id="KW-1185">Reference proteome</keyword>
<keyword evidence="5 7" id="KW-0378">Hydrolase</keyword>
<reference evidence="10" key="2">
    <citation type="submission" date="2022-07" db="EMBL/GenBank/DDBJ databases">
        <title>Parvimonas micra travels from the subgingival sulcus of the human oral cavity to the colorectal adenocarcinoma.</title>
        <authorList>
            <person name="Conde-Perez K."/>
            <person name="Buetas E."/>
            <person name="Aja-Macaya P."/>
            <person name="Martin-De Arribas E."/>
            <person name="Iglesias-Corras I."/>
            <person name="Trigo-Tasende N."/>
            <person name="Nasser-Ali M."/>
            <person name="Estevez L.S."/>
            <person name="Rumbo-Feal S."/>
            <person name="Otero-Alen B."/>
            <person name="Noguera J.F."/>
            <person name="Concha A."/>
            <person name="Pardinas-Lopez S."/>
            <person name="Carda-Dieguez M."/>
            <person name="Gomez-Randulfe I."/>
            <person name="Martinez-Lago N."/>
            <person name="Ladra S."/>
            <person name="Aparicio L.A."/>
            <person name="Bou G."/>
            <person name="Mira A."/>
            <person name="Vallejo J.A."/>
            <person name="Poza M."/>
        </authorList>
    </citation>
    <scope>NUCLEOTIDE SEQUENCE</scope>
    <source>
        <strain evidence="11">PM102KC-G-1</strain>
        <strain evidence="10">PM79KC-AC-4</strain>
    </source>
</reference>
<keyword evidence="3 7" id="KW-0540">Nuclease</keyword>
<dbReference type="GO" id="GO:0000049">
    <property type="term" value="F:tRNA binding"/>
    <property type="evidence" value="ECO:0007669"/>
    <property type="project" value="UniProtKB-UniRule"/>
</dbReference>
<dbReference type="Pfam" id="PF00825">
    <property type="entry name" value="Ribonuclease_P"/>
    <property type="match status" value="1"/>
</dbReference>
<protein>
    <recommendedName>
        <fullName evidence="7 8">Ribonuclease P protein component</fullName>
        <shortName evidence="7">RNase P protein</shortName>
        <shortName evidence="7">RNaseP protein</shortName>
        <ecNumber evidence="7 8">3.1.26.5</ecNumber>
    </recommendedName>
    <alternativeName>
        <fullName evidence="7">Protein C5</fullName>
    </alternativeName>
</protein>
<gene>
    <name evidence="7 10" type="primary">rnpA</name>
    <name evidence="11" type="ORF">NM222_08040</name>
    <name evidence="10" type="ORF">NND69_07350</name>
    <name evidence="9" type="ORF">NW74_00190</name>
</gene>
<reference evidence="9 12" key="1">
    <citation type="submission" date="2014-10" db="EMBL/GenBank/DDBJ databases">
        <title>Complete genome sequence of Parvimonas micra KCOM 1535 (= ChDC B708).</title>
        <authorList>
            <person name="Kook J.-K."/>
            <person name="Park S.-N."/>
            <person name="Lim Y.K."/>
            <person name="Roh H."/>
        </authorList>
    </citation>
    <scope>NUCLEOTIDE SEQUENCE [LARGE SCALE GENOMIC DNA]</scope>
    <source>
        <strain evidence="9">KCOM 1535</strain>
        <strain evidence="12">KCOM 1535 / ChDC B708</strain>
    </source>
</reference>
<dbReference type="EMBL" id="CP009761">
    <property type="protein sequence ID" value="AIZ35904.1"/>
    <property type="molecule type" value="Genomic_DNA"/>
</dbReference>
<dbReference type="InterPro" id="IPR014721">
    <property type="entry name" value="Ribsml_uS5_D2-typ_fold_subgr"/>
</dbReference>
<dbReference type="Proteomes" id="UP001210690">
    <property type="component" value="Chromosome"/>
</dbReference>
<evidence type="ECO:0000256" key="6">
    <source>
        <dbReference type="ARBA" id="ARBA00022884"/>
    </source>
</evidence>
<dbReference type="InterPro" id="IPR000100">
    <property type="entry name" value="RNase_P"/>
</dbReference>
<dbReference type="SUPFAM" id="SSF54211">
    <property type="entry name" value="Ribosomal protein S5 domain 2-like"/>
    <property type="match status" value="1"/>
</dbReference>
<comment type="function">
    <text evidence="1 7">RNaseP catalyzes the removal of the 5'-leader sequence from pre-tRNA to produce the mature 5'-terminus. It can also cleave other RNA substrates such as 4.5S RNA. The protein component plays an auxiliary but essential role in vivo by binding to the 5'-leader sequence and broadening the substrate specificity of the ribozyme.</text>
</comment>
<sequence length="113" mass="13669">MNKEIRLRKNREFQTVYRRGKNFWNRNFTIFIRPTNRKKVKFGVSVTKKFGKANKRNLIKRRIKEIIRLNVCDLGLGYEMVILPKKNTLEIDYIELERSLLRLINFALKKVLN</sequence>
<evidence type="ECO:0000256" key="5">
    <source>
        <dbReference type="ARBA" id="ARBA00022801"/>
    </source>
</evidence>
<evidence type="ECO:0000256" key="7">
    <source>
        <dbReference type="HAMAP-Rule" id="MF_00227"/>
    </source>
</evidence>
<evidence type="ECO:0000313" key="12">
    <source>
        <dbReference type="Proteomes" id="UP000031386"/>
    </source>
</evidence>
<dbReference type="PANTHER" id="PTHR33992:SF1">
    <property type="entry name" value="RIBONUCLEASE P PROTEIN COMPONENT"/>
    <property type="match status" value="1"/>
</dbReference>
<evidence type="ECO:0000313" key="11">
    <source>
        <dbReference type="EMBL" id="WBB30889.1"/>
    </source>
</evidence>
<dbReference type="HAMAP" id="MF_00227">
    <property type="entry name" value="RNase_P"/>
    <property type="match status" value="1"/>
</dbReference>
<dbReference type="KEGG" id="pmic:NW74_00190"/>
<dbReference type="RefSeq" id="WP_004832452.1">
    <property type="nucleotide sequence ID" value="NZ_CABKNC010000003.1"/>
</dbReference>
<comment type="subunit">
    <text evidence="7">Consists of a catalytic RNA component (M1 or rnpB) and a protein subunit.</text>
</comment>
<keyword evidence="4 7" id="KW-0255">Endonuclease</keyword>
<dbReference type="GO" id="GO:0004526">
    <property type="term" value="F:ribonuclease P activity"/>
    <property type="evidence" value="ECO:0007669"/>
    <property type="project" value="UniProtKB-UniRule"/>
</dbReference>
<dbReference type="EMBL" id="JANDZV010000007">
    <property type="protein sequence ID" value="MCZ7408161.1"/>
    <property type="molecule type" value="Genomic_DNA"/>
</dbReference>
<evidence type="ECO:0000256" key="3">
    <source>
        <dbReference type="ARBA" id="ARBA00022722"/>
    </source>
</evidence>
<dbReference type="Proteomes" id="UP001141458">
    <property type="component" value="Unassembled WGS sequence"/>
</dbReference>
<dbReference type="EMBL" id="CP101412">
    <property type="protein sequence ID" value="WBB30889.1"/>
    <property type="molecule type" value="Genomic_DNA"/>
</dbReference>
<dbReference type="PROSITE" id="PS00648">
    <property type="entry name" value="RIBONUCLEASE_P"/>
    <property type="match status" value="1"/>
</dbReference>